<reference evidence="7 8" key="1">
    <citation type="submission" date="2021-03" db="EMBL/GenBank/DDBJ databases">
        <title>Identification of novel Bacillus strains.</title>
        <authorList>
            <person name="Xiao Z."/>
            <person name="Li Y."/>
            <person name="Shen J."/>
        </authorList>
    </citation>
    <scope>NUCLEOTIDE SEQUENCE [LARGE SCALE GENOMIC DNA]</scope>
    <source>
        <strain evidence="7 8">SY8</strain>
    </source>
</reference>
<evidence type="ECO:0000256" key="2">
    <source>
        <dbReference type="ARBA" id="ARBA00022679"/>
    </source>
</evidence>
<keyword evidence="8" id="KW-1185">Reference proteome</keyword>
<comment type="pathway">
    <text evidence="5">Cofactor biosynthesis; biotin biosynthesis.</text>
</comment>
<evidence type="ECO:0000313" key="8">
    <source>
        <dbReference type="Proteomes" id="UP000677611"/>
    </source>
</evidence>
<dbReference type="HAMAP" id="MF_00835">
    <property type="entry name" value="BioC"/>
    <property type="match status" value="1"/>
</dbReference>
<comment type="similarity">
    <text evidence="5">Belongs to the methyltransferase superfamily.</text>
</comment>
<keyword evidence="4 5" id="KW-0093">Biotin biosynthesis</keyword>
<feature type="domain" description="Methyltransferase" evidence="6">
    <location>
        <begin position="44"/>
        <end position="151"/>
    </location>
</feature>
<evidence type="ECO:0000256" key="5">
    <source>
        <dbReference type="HAMAP-Rule" id="MF_00835"/>
    </source>
</evidence>
<keyword evidence="3 5" id="KW-0949">S-adenosyl-L-methionine</keyword>
<dbReference type="EMBL" id="JAGDQJ010000031">
    <property type="protein sequence ID" value="MBO1627900.1"/>
    <property type="molecule type" value="Genomic_DNA"/>
</dbReference>
<proteinExistence type="inferred from homology"/>
<dbReference type="InterPro" id="IPR025714">
    <property type="entry name" value="Methyltranfer_dom"/>
</dbReference>
<dbReference type="SUPFAM" id="SSF53335">
    <property type="entry name" value="S-adenosyl-L-methionine-dependent methyltransferases"/>
    <property type="match status" value="1"/>
</dbReference>
<dbReference type="InterPro" id="IPR011814">
    <property type="entry name" value="BioC"/>
</dbReference>
<evidence type="ECO:0000259" key="6">
    <source>
        <dbReference type="Pfam" id="PF13847"/>
    </source>
</evidence>
<sequence length="286" mass="32764">MINKTLLQKRFNGAAVSYDQYANVQKKMAQQLLSIMKKHYQKMSSIRILELGCGTGYLTEQLAVSFPNATITAIDFAESMIAVAKTRSYVESVTFRCEDIEHLTLSESFDVIISSATFQWLNDLQTTVNSLYSRHLCEDGLLLFSTFGEQTFRELHIAFQSAKEERNRQNAASVGQRFFTREQLQGLCESVTGDVHVSETCYIEKFTEVREFLQSIRKVGATNSNAESYCQIPSIFRTMLRIYERDFTEEGEIVATYHVLFAYIEKEGKRKNETSTNKSRLETNCI</sequence>
<dbReference type="CDD" id="cd02440">
    <property type="entry name" value="AdoMet_MTases"/>
    <property type="match status" value="1"/>
</dbReference>
<evidence type="ECO:0000313" key="7">
    <source>
        <dbReference type="EMBL" id="MBO1627900.1"/>
    </source>
</evidence>
<dbReference type="NCBIfam" id="TIGR02072">
    <property type="entry name" value="BioC"/>
    <property type="match status" value="1"/>
</dbReference>
<dbReference type="Proteomes" id="UP000677611">
    <property type="component" value="Unassembled WGS sequence"/>
</dbReference>
<organism evidence="7 8">
    <name type="scientific">Bacillus arachidis</name>
    <dbReference type="NCBI Taxonomy" id="2819290"/>
    <lineage>
        <taxon>Bacteria</taxon>
        <taxon>Bacillati</taxon>
        <taxon>Bacillota</taxon>
        <taxon>Bacilli</taxon>
        <taxon>Bacillales</taxon>
        <taxon>Bacillaceae</taxon>
        <taxon>Bacillus</taxon>
    </lineage>
</organism>
<protein>
    <recommendedName>
        <fullName evidence="5">Malonyl-[acyl-carrier protein] O-methyltransferase</fullName>
        <shortName evidence="5">Malonyl-ACP O-methyltransferase</shortName>
        <ecNumber evidence="5">2.1.1.197</ecNumber>
    </recommendedName>
    <alternativeName>
        <fullName evidence="5">Biotin synthesis protein BioC</fullName>
    </alternativeName>
</protein>
<name>A0ABS3P533_9BACI</name>
<comment type="catalytic activity">
    <reaction evidence="5">
        <text>malonyl-[ACP] + S-adenosyl-L-methionine = malonyl-[ACP] methyl ester + S-adenosyl-L-homocysteine</text>
        <dbReference type="Rhea" id="RHEA:17105"/>
        <dbReference type="Rhea" id="RHEA-COMP:9623"/>
        <dbReference type="Rhea" id="RHEA-COMP:9954"/>
        <dbReference type="ChEBI" id="CHEBI:57856"/>
        <dbReference type="ChEBI" id="CHEBI:59789"/>
        <dbReference type="ChEBI" id="CHEBI:78449"/>
        <dbReference type="ChEBI" id="CHEBI:78845"/>
        <dbReference type="EC" id="2.1.1.197"/>
    </reaction>
</comment>
<dbReference type="GO" id="GO:0102130">
    <property type="term" value="F:malonyl-CoA methyltransferase activity"/>
    <property type="evidence" value="ECO:0007669"/>
    <property type="project" value="UniProtKB-EC"/>
</dbReference>
<dbReference type="EC" id="2.1.1.197" evidence="5"/>
<gene>
    <name evidence="5 7" type="primary">bioC</name>
    <name evidence="7" type="ORF">J4P90_22335</name>
</gene>
<dbReference type="Gene3D" id="3.40.50.150">
    <property type="entry name" value="Vaccinia Virus protein VP39"/>
    <property type="match status" value="1"/>
</dbReference>
<evidence type="ECO:0000256" key="4">
    <source>
        <dbReference type="ARBA" id="ARBA00022756"/>
    </source>
</evidence>
<comment type="caution">
    <text evidence="7">The sequence shown here is derived from an EMBL/GenBank/DDBJ whole genome shotgun (WGS) entry which is preliminary data.</text>
</comment>
<evidence type="ECO:0000256" key="1">
    <source>
        <dbReference type="ARBA" id="ARBA00022603"/>
    </source>
</evidence>
<accession>A0ABS3P533</accession>
<dbReference type="GO" id="GO:0032259">
    <property type="term" value="P:methylation"/>
    <property type="evidence" value="ECO:0007669"/>
    <property type="project" value="UniProtKB-KW"/>
</dbReference>
<dbReference type="InterPro" id="IPR029063">
    <property type="entry name" value="SAM-dependent_MTases_sf"/>
</dbReference>
<dbReference type="Pfam" id="PF13847">
    <property type="entry name" value="Methyltransf_31"/>
    <property type="match status" value="1"/>
</dbReference>
<evidence type="ECO:0000256" key="3">
    <source>
        <dbReference type="ARBA" id="ARBA00022691"/>
    </source>
</evidence>
<comment type="function">
    <text evidence="5">Converts the free carboxyl group of a malonyl-thioester to its methyl ester by transfer of a methyl group from S-adenosyl-L-methionine (SAM). It allows to synthesize pimeloyl-ACP via the fatty acid synthetic pathway.</text>
</comment>
<keyword evidence="1 5" id="KW-0489">Methyltransferase</keyword>
<dbReference type="PANTHER" id="PTHR43861">
    <property type="entry name" value="TRANS-ACONITATE 2-METHYLTRANSFERASE-RELATED"/>
    <property type="match status" value="1"/>
</dbReference>
<dbReference type="RefSeq" id="WP_090687394.1">
    <property type="nucleotide sequence ID" value="NZ_JAGDQJ010000031.1"/>
</dbReference>
<keyword evidence="2 5" id="KW-0808">Transferase</keyword>